<accession>A0AAE0ZCD7</accession>
<evidence type="ECO:0000313" key="2">
    <source>
        <dbReference type="Proteomes" id="UP001283361"/>
    </source>
</evidence>
<sequence>MAGCLENDVEIDSSVVYSVLCVAASRRMLLFVAGSSCPHKAALFGILSPKHGNLKSASQTESIPGCLSDLPRHFMKRKTS</sequence>
<dbReference type="AlphaFoldDB" id="A0AAE0ZCD7"/>
<reference evidence="1" key="1">
    <citation type="journal article" date="2023" name="G3 (Bethesda)">
        <title>A reference genome for the long-term kleptoplast-retaining sea slug Elysia crispata morphotype clarki.</title>
        <authorList>
            <person name="Eastman K.E."/>
            <person name="Pendleton A.L."/>
            <person name="Shaikh M.A."/>
            <person name="Suttiyut T."/>
            <person name="Ogas R."/>
            <person name="Tomko P."/>
            <person name="Gavelis G."/>
            <person name="Widhalm J.R."/>
            <person name="Wisecaver J.H."/>
        </authorList>
    </citation>
    <scope>NUCLEOTIDE SEQUENCE</scope>
    <source>
        <strain evidence="1">ECLA1</strain>
    </source>
</reference>
<proteinExistence type="predicted"/>
<organism evidence="1 2">
    <name type="scientific">Elysia crispata</name>
    <name type="common">lettuce slug</name>
    <dbReference type="NCBI Taxonomy" id="231223"/>
    <lineage>
        <taxon>Eukaryota</taxon>
        <taxon>Metazoa</taxon>
        <taxon>Spiralia</taxon>
        <taxon>Lophotrochozoa</taxon>
        <taxon>Mollusca</taxon>
        <taxon>Gastropoda</taxon>
        <taxon>Heterobranchia</taxon>
        <taxon>Euthyneura</taxon>
        <taxon>Panpulmonata</taxon>
        <taxon>Sacoglossa</taxon>
        <taxon>Placobranchoidea</taxon>
        <taxon>Plakobranchidae</taxon>
        <taxon>Elysia</taxon>
    </lineage>
</organism>
<comment type="caution">
    <text evidence="1">The sequence shown here is derived from an EMBL/GenBank/DDBJ whole genome shotgun (WGS) entry which is preliminary data.</text>
</comment>
<dbReference type="Proteomes" id="UP001283361">
    <property type="component" value="Unassembled WGS sequence"/>
</dbReference>
<evidence type="ECO:0000313" key="1">
    <source>
        <dbReference type="EMBL" id="KAK3766853.1"/>
    </source>
</evidence>
<dbReference type="EMBL" id="JAWDGP010004193">
    <property type="protein sequence ID" value="KAK3766853.1"/>
    <property type="molecule type" value="Genomic_DNA"/>
</dbReference>
<name>A0AAE0ZCD7_9GAST</name>
<keyword evidence="2" id="KW-1185">Reference proteome</keyword>
<protein>
    <submittedName>
        <fullName evidence="1">Uncharacterized protein</fullName>
    </submittedName>
</protein>
<gene>
    <name evidence="1" type="ORF">RRG08_051997</name>
</gene>